<feature type="repeat" description="PPR" evidence="2">
    <location>
        <begin position="501"/>
        <end position="535"/>
    </location>
</feature>
<protein>
    <recommendedName>
        <fullName evidence="5">Pentatricopeptide repeat-containing protein</fullName>
    </recommendedName>
</protein>
<keyword evidence="1" id="KW-0677">Repeat</keyword>
<dbReference type="FunFam" id="1.25.40.10:FF:000285">
    <property type="entry name" value="Pentatricopeptide repeat-containing protein, chloroplastic"/>
    <property type="match status" value="1"/>
</dbReference>
<name>A0A8T2TXX5_CERRI</name>
<dbReference type="PANTHER" id="PTHR47926:SF382">
    <property type="entry name" value="PENTACOTRIPEPTIDE-REPEAT REGION OF PRORP DOMAIN-CONTAINING PROTEIN"/>
    <property type="match status" value="1"/>
</dbReference>
<dbReference type="FunFam" id="1.25.40.10:FF:000031">
    <property type="entry name" value="Pentatricopeptide repeat-containing protein mitochondrial"/>
    <property type="match status" value="1"/>
</dbReference>
<feature type="repeat" description="PPR" evidence="2">
    <location>
        <begin position="603"/>
        <end position="637"/>
    </location>
</feature>
<feature type="repeat" description="PPR" evidence="2">
    <location>
        <begin position="297"/>
        <end position="331"/>
    </location>
</feature>
<dbReference type="PANTHER" id="PTHR47926">
    <property type="entry name" value="PENTATRICOPEPTIDE REPEAT-CONTAINING PROTEIN"/>
    <property type="match status" value="1"/>
</dbReference>
<evidence type="ECO:0000256" key="2">
    <source>
        <dbReference type="PROSITE-ProRule" id="PRU00708"/>
    </source>
</evidence>
<proteinExistence type="predicted"/>
<feature type="repeat" description="PPR" evidence="2">
    <location>
        <begin position="638"/>
        <end position="672"/>
    </location>
</feature>
<dbReference type="InterPro" id="IPR011990">
    <property type="entry name" value="TPR-like_helical_dom_sf"/>
</dbReference>
<dbReference type="InterPro" id="IPR046960">
    <property type="entry name" value="PPR_At4g14850-like_plant"/>
</dbReference>
<dbReference type="GO" id="GO:0009451">
    <property type="term" value="P:RNA modification"/>
    <property type="evidence" value="ECO:0007669"/>
    <property type="project" value="InterPro"/>
</dbReference>
<dbReference type="GO" id="GO:0003723">
    <property type="term" value="F:RNA binding"/>
    <property type="evidence" value="ECO:0007669"/>
    <property type="project" value="InterPro"/>
</dbReference>
<dbReference type="InterPro" id="IPR002885">
    <property type="entry name" value="PPR_rpt"/>
</dbReference>
<dbReference type="GO" id="GO:0048731">
    <property type="term" value="P:system development"/>
    <property type="evidence" value="ECO:0007669"/>
    <property type="project" value="UniProtKB-ARBA"/>
</dbReference>
<reference evidence="3" key="1">
    <citation type="submission" date="2021-08" db="EMBL/GenBank/DDBJ databases">
        <title>WGS assembly of Ceratopteris richardii.</title>
        <authorList>
            <person name="Marchant D.B."/>
            <person name="Chen G."/>
            <person name="Jenkins J."/>
            <person name="Shu S."/>
            <person name="Leebens-Mack J."/>
            <person name="Grimwood J."/>
            <person name="Schmutz J."/>
            <person name="Soltis P."/>
            <person name="Soltis D."/>
            <person name="Chen Z.-H."/>
        </authorList>
    </citation>
    <scope>NUCLEOTIDE SEQUENCE</scope>
    <source>
        <strain evidence="3">Whitten #5841</strain>
        <tissue evidence="3">Leaf</tissue>
    </source>
</reference>
<feature type="repeat" description="PPR" evidence="2">
    <location>
        <begin position="399"/>
        <end position="433"/>
    </location>
</feature>
<feature type="repeat" description="PPR" evidence="2">
    <location>
        <begin position="195"/>
        <end position="229"/>
    </location>
</feature>
<dbReference type="NCBIfam" id="TIGR00756">
    <property type="entry name" value="PPR"/>
    <property type="match status" value="5"/>
</dbReference>
<evidence type="ECO:0008006" key="5">
    <source>
        <dbReference type="Google" id="ProtNLM"/>
    </source>
</evidence>
<organism evidence="3 4">
    <name type="scientific">Ceratopteris richardii</name>
    <name type="common">Triangle waterfern</name>
    <dbReference type="NCBI Taxonomy" id="49495"/>
    <lineage>
        <taxon>Eukaryota</taxon>
        <taxon>Viridiplantae</taxon>
        <taxon>Streptophyta</taxon>
        <taxon>Embryophyta</taxon>
        <taxon>Tracheophyta</taxon>
        <taxon>Polypodiopsida</taxon>
        <taxon>Polypodiidae</taxon>
        <taxon>Polypodiales</taxon>
        <taxon>Pteridineae</taxon>
        <taxon>Pteridaceae</taxon>
        <taxon>Parkerioideae</taxon>
        <taxon>Ceratopteris</taxon>
    </lineage>
</organism>
<feature type="repeat" description="PPR" evidence="2">
    <location>
        <begin position="705"/>
        <end position="739"/>
    </location>
</feature>
<dbReference type="AlphaFoldDB" id="A0A8T2TXX5"/>
<dbReference type="PROSITE" id="PS51375">
    <property type="entry name" value="PPR"/>
    <property type="match status" value="8"/>
</dbReference>
<evidence type="ECO:0000313" key="3">
    <source>
        <dbReference type="EMBL" id="KAH7427120.1"/>
    </source>
</evidence>
<dbReference type="Proteomes" id="UP000825935">
    <property type="component" value="Chromosome 10"/>
</dbReference>
<evidence type="ECO:0000256" key="1">
    <source>
        <dbReference type="ARBA" id="ARBA00022737"/>
    </source>
</evidence>
<dbReference type="FunFam" id="1.25.40.10:FF:000158">
    <property type="entry name" value="pentatricopeptide repeat-containing protein At2g33680"/>
    <property type="match status" value="1"/>
</dbReference>
<dbReference type="Gene3D" id="1.25.40.10">
    <property type="entry name" value="Tetratricopeptide repeat domain"/>
    <property type="match status" value="7"/>
</dbReference>
<dbReference type="Pfam" id="PF13041">
    <property type="entry name" value="PPR_2"/>
    <property type="match status" value="5"/>
</dbReference>
<dbReference type="Pfam" id="PF01535">
    <property type="entry name" value="PPR"/>
    <property type="match status" value="6"/>
</dbReference>
<comment type="caution">
    <text evidence="3">The sequence shown here is derived from an EMBL/GenBank/DDBJ whole genome shotgun (WGS) entry which is preliminary data.</text>
</comment>
<gene>
    <name evidence="3" type="ORF">KP509_10G031200</name>
</gene>
<dbReference type="EMBL" id="CM035415">
    <property type="protein sequence ID" value="KAH7427120.1"/>
    <property type="molecule type" value="Genomic_DNA"/>
</dbReference>
<keyword evidence="4" id="KW-1185">Reference proteome</keyword>
<accession>A0A8T2TXX5</accession>
<sequence length="866" mass="96372">MNCQFYLRKAQTLEQSVVFLEQGSRLNLSLAELAGLLISCSKQKNKDCGVRLYTYLRNVGLETHKSIGNYLVPMLVNVGCIRDARKVFDTLDHKNAWSLASLMSGYITCGKPRQALQLYDEMHSLHLSEHVFVSALKACSKIQDMEKGLAIHLEISRLNILPNVLHVGASLIDMYATCGFLSRAQQIFDQIIFPDIVCWNSLMTGYIEHGLAEEVFECFDLMRAKEIFPDANSLICVLKACRIAGSVHKCEQIHNDIELWGLMERDLEVANTLVDTYAKLGLFLEAKQVLSALSSRDVVSWTVLISAYVDYEFSDGAFECYEQMQKEHIVPDVVTYVCMLKACNNPDALAKGELIHAEIEKLGMFESNLLVGKTLVDMYVKCHLIPRARQVFNRIMVQDVILWTSLIAGYAEHGPSEEALWCFERLQLQGLYPDAVTFVCSLKAAGCIGALDRGQEIHVEAERQGLLECNNVLGNALVDMYAKCGMLSMAQEVFSKLSVQDVVAWNALITGFVEHGPNNTAIMYFDKMQLEGIFPNAATYIWTLKACGDMGNIEKLRGIHAEIDRRGILEADLVVGSTLVDMYGKCGCLSQAVEVFDRLVDKDVLTWNALIAGYVECALYEQAIKRFDQMQDTGISPNAATYVCVLKACGNSGAADKGIELHRQLERHGLVESNLLVGNSLVDMYSKCGSISQACDVFNKLPVRDVISWTTVMSGYAQIGESKTVFCFFNNMLADGIMPNLITFLVLLSACSRTGLYHASKTFFEVMSQEYGIQPTLEHQNSLIDVLNRIGQLDNAISIIREMPFCPNIVVWRSMLGSCQKWGGATFAKGAFDHAVNLDERNAAVYVLMSHACIAKDIAVTNRSHC</sequence>
<dbReference type="OrthoDB" id="185373at2759"/>
<feature type="repeat" description="PPR" evidence="2">
    <location>
        <begin position="95"/>
        <end position="129"/>
    </location>
</feature>
<evidence type="ECO:0000313" key="4">
    <source>
        <dbReference type="Proteomes" id="UP000825935"/>
    </source>
</evidence>